<dbReference type="Gene3D" id="2.40.260.10">
    <property type="entry name" value="Sortase"/>
    <property type="match status" value="1"/>
</dbReference>
<reference evidence="3" key="1">
    <citation type="journal article" date="2019" name="Int. J. Syst. Evol. Microbiol.">
        <title>The Global Catalogue of Microorganisms (GCM) 10K type strain sequencing project: providing services to taxonomists for standard genome sequencing and annotation.</title>
        <authorList>
            <consortium name="The Broad Institute Genomics Platform"/>
            <consortium name="The Broad Institute Genome Sequencing Center for Infectious Disease"/>
            <person name="Wu L."/>
            <person name="Ma J."/>
        </authorList>
    </citation>
    <scope>NUCLEOTIDE SEQUENCE [LARGE SCALE GENOMIC DNA]</scope>
    <source>
        <strain evidence="3">CGMCC 4.7289</strain>
    </source>
</reference>
<accession>A0ABV8LR95</accession>
<dbReference type="EMBL" id="JBHSAY010000009">
    <property type="protein sequence ID" value="MFC4132858.1"/>
    <property type="molecule type" value="Genomic_DNA"/>
</dbReference>
<dbReference type="InterPro" id="IPR005754">
    <property type="entry name" value="Sortase"/>
</dbReference>
<gene>
    <name evidence="2" type="ORF">ACFOZ4_19795</name>
</gene>
<keyword evidence="1" id="KW-0378">Hydrolase</keyword>
<comment type="caution">
    <text evidence="2">The sequence shown here is derived from an EMBL/GenBank/DDBJ whole genome shotgun (WGS) entry which is preliminary data.</text>
</comment>
<evidence type="ECO:0000313" key="3">
    <source>
        <dbReference type="Proteomes" id="UP001595816"/>
    </source>
</evidence>
<dbReference type="Proteomes" id="UP001595816">
    <property type="component" value="Unassembled WGS sequence"/>
</dbReference>
<dbReference type="SUPFAM" id="SSF63817">
    <property type="entry name" value="Sortase"/>
    <property type="match status" value="1"/>
</dbReference>
<dbReference type="CDD" id="cd05829">
    <property type="entry name" value="Sortase_F"/>
    <property type="match status" value="1"/>
</dbReference>
<evidence type="ECO:0000313" key="2">
    <source>
        <dbReference type="EMBL" id="MFC4132858.1"/>
    </source>
</evidence>
<dbReference type="InterPro" id="IPR042001">
    <property type="entry name" value="Sortase_F"/>
</dbReference>
<evidence type="ECO:0000256" key="1">
    <source>
        <dbReference type="ARBA" id="ARBA00022801"/>
    </source>
</evidence>
<name>A0ABV8LR95_9ACTN</name>
<dbReference type="InterPro" id="IPR023365">
    <property type="entry name" value="Sortase_dom-sf"/>
</dbReference>
<dbReference type="NCBIfam" id="NF033748">
    <property type="entry name" value="class_F_sortase"/>
    <property type="match status" value="1"/>
</dbReference>
<protein>
    <submittedName>
        <fullName evidence="2">Class F sortase</fullName>
    </submittedName>
</protein>
<keyword evidence="3" id="KW-1185">Reference proteome</keyword>
<dbReference type="Pfam" id="PF04203">
    <property type="entry name" value="Sortase"/>
    <property type="match status" value="1"/>
</dbReference>
<proteinExistence type="predicted"/>
<sequence length="209" mass="21584">MSAPGSAIRRHRASGPVGAVLLALVAVGALSGAMSLLWVDARPSPAAGWLAGVPTPDVSPTAASLPPTRLRIAAIGVDSALATLHLDVRGRLTAPSSFGIAGWYAEGTVPGEPGPAVIAGHVDSIHGKAVFYRLDRLRPGDRVEVRRGGSWVSFAVTAVHEYAKSAFPTAEVYGPTPDAQLRLITCGGDFDRAVRSYADNIVVSAVKTA</sequence>
<dbReference type="RefSeq" id="WP_253752399.1">
    <property type="nucleotide sequence ID" value="NZ_JAMZDZ010000001.1"/>
</dbReference>
<organism evidence="2 3">
    <name type="scientific">Hamadaea flava</name>
    <dbReference type="NCBI Taxonomy" id="1742688"/>
    <lineage>
        <taxon>Bacteria</taxon>
        <taxon>Bacillati</taxon>
        <taxon>Actinomycetota</taxon>
        <taxon>Actinomycetes</taxon>
        <taxon>Micromonosporales</taxon>
        <taxon>Micromonosporaceae</taxon>
        <taxon>Hamadaea</taxon>
    </lineage>
</organism>